<gene>
    <name evidence="12" type="ORF">DIW82_00815</name>
</gene>
<evidence type="ECO:0000256" key="11">
    <source>
        <dbReference type="PIRSR" id="PIRSR601233-3"/>
    </source>
</evidence>
<dbReference type="InterPro" id="IPR001233">
    <property type="entry name" value="RtcB"/>
</dbReference>
<dbReference type="EC" id="6.5.1.8" evidence="1"/>
<keyword evidence="2" id="KW-0436">Ligase</keyword>
<evidence type="ECO:0000256" key="10">
    <source>
        <dbReference type="PIRSR" id="PIRSR601233-2"/>
    </source>
</evidence>
<dbReference type="GO" id="GO:0030145">
    <property type="term" value="F:manganese ion binding"/>
    <property type="evidence" value="ECO:0007669"/>
    <property type="project" value="TreeGrafter"/>
</dbReference>
<keyword evidence="5" id="KW-0692">RNA repair</keyword>
<keyword evidence="6 10" id="KW-0342">GTP-binding</keyword>
<dbReference type="EMBL" id="DQID01000019">
    <property type="protein sequence ID" value="HCT13361.1"/>
    <property type="molecule type" value="Genomic_DNA"/>
</dbReference>
<comment type="catalytic activity">
    <reaction evidence="8">
        <text>a 3'-end 3'-phospho-ribonucleotide-RNA + a 5'-end dephospho-ribonucleoside-RNA + GTP = a ribonucleotidyl-ribonucleotide-RNA + GMP + diphosphate</text>
        <dbReference type="Rhea" id="RHEA:68076"/>
        <dbReference type="Rhea" id="RHEA-COMP:10463"/>
        <dbReference type="Rhea" id="RHEA-COMP:13936"/>
        <dbReference type="Rhea" id="RHEA-COMP:17355"/>
        <dbReference type="ChEBI" id="CHEBI:33019"/>
        <dbReference type="ChEBI" id="CHEBI:37565"/>
        <dbReference type="ChEBI" id="CHEBI:58115"/>
        <dbReference type="ChEBI" id="CHEBI:83062"/>
        <dbReference type="ChEBI" id="CHEBI:138284"/>
        <dbReference type="ChEBI" id="CHEBI:173118"/>
        <dbReference type="EC" id="6.5.1.8"/>
    </reaction>
</comment>
<name>A0A3D4SWI7_9CORY</name>
<dbReference type="GO" id="GO:0003909">
    <property type="term" value="F:DNA ligase activity"/>
    <property type="evidence" value="ECO:0007669"/>
    <property type="project" value="TreeGrafter"/>
</dbReference>
<evidence type="ECO:0000256" key="2">
    <source>
        <dbReference type="ARBA" id="ARBA00022598"/>
    </source>
</evidence>
<proteinExistence type="predicted"/>
<dbReference type="GO" id="GO:0006396">
    <property type="term" value="P:RNA processing"/>
    <property type="evidence" value="ECO:0007669"/>
    <property type="project" value="InterPro"/>
</dbReference>
<dbReference type="GO" id="GO:0005525">
    <property type="term" value="F:GTP binding"/>
    <property type="evidence" value="ECO:0007669"/>
    <property type="project" value="UniProtKB-KW"/>
</dbReference>
<dbReference type="PANTHER" id="PTHR43749:SF2">
    <property type="entry name" value="RNA-SPLICING LIGASE RTCB"/>
    <property type="match status" value="1"/>
</dbReference>
<protein>
    <recommendedName>
        <fullName evidence="1">3'-phosphate/5'-hydroxy nucleic acid ligase</fullName>
        <ecNumber evidence="1">6.5.1.8</ecNumber>
    </recommendedName>
</protein>
<feature type="binding site" evidence="10">
    <location>
        <begin position="162"/>
        <end position="166"/>
    </location>
    <ligand>
        <name>GMP</name>
        <dbReference type="ChEBI" id="CHEBI:58115"/>
    </ligand>
</feature>
<dbReference type="GO" id="GO:0170057">
    <property type="term" value="F:RNA ligase (GTP) activity"/>
    <property type="evidence" value="ECO:0007669"/>
    <property type="project" value="UniProtKB-EC"/>
</dbReference>
<feature type="binding site" evidence="10">
    <location>
        <position position="397"/>
    </location>
    <ligand>
        <name>GMP</name>
        <dbReference type="ChEBI" id="CHEBI:58115"/>
    </ligand>
</feature>
<feature type="binding site" evidence="10">
    <location>
        <begin position="303"/>
        <end position="306"/>
    </location>
    <ligand>
        <name>GMP</name>
        <dbReference type="ChEBI" id="CHEBI:58115"/>
    </ligand>
</feature>
<evidence type="ECO:0000313" key="12">
    <source>
        <dbReference type="EMBL" id="HCT13361.1"/>
    </source>
</evidence>
<keyword evidence="4 10" id="KW-0547">Nucleotide-binding</keyword>
<evidence type="ECO:0000313" key="13">
    <source>
        <dbReference type="Proteomes" id="UP000261739"/>
    </source>
</evidence>
<evidence type="ECO:0000256" key="1">
    <source>
        <dbReference type="ARBA" id="ARBA00012726"/>
    </source>
</evidence>
<comment type="cofactor">
    <cofactor evidence="11">
        <name>Mn(2+)</name>
        <dbReference type="ChEBI" id="CHEBI:29035"/>
    </cofactor>
    <text evidence="11">Binds 2 manganese ions per subunit.</text>
</comment>
<dbReference type="STRING" id="863239.GCA_000213935_00579"/>
<feature type="binding site" evidence="11">
    <location>
        <position position="163"/>
    </location>
    <ligand>
        <name>Mn(2+)</name>
        <dbReference type="ChEBI" id="CHEBI:29035"/>
        <label>1</label>
    </ligand>
</feature>
<dbReference type="RefSeq" id="WP_010121980.1">
    <property type="nucleotide sequence ID" value="NZ_DAITTW010000059.1"/>
</dbReference>
<dbReference type="InterPro" id="IPR036025">
    <property type="entry name" value="RtcB-like_sf"/>
</dbReference>
<dbReference type="AlphaFoldDB" id="A0A3D4SWI7"/>
<dbReference type="PANTHER" id="PTHR43749">
    <property type="entry name" value="RNA-SPLICING LIGASE RTCB"/>
    <property type="match status" value="1"/>
</dbReference>
<evidence type="ECO:0000256" key="9">
    <source>
        <dbReference type="PIRSR" id="PIRSR601233-1"/>
    </source>
</evidence>
<evidence type="ECO:0000256" key="3">
    <source>
        <dbReference type="ARBA" id="ARBA00022723"/>
    </source>
</evidence>
<feature type="binding site" evidence="11">
    <location>
        <position position="180"/>
    </location>
    <ligand>
        <name>Mn(2+)</name>
        <dbReference type="ChEBI" id="CHEBI:29035"/>
        <label>2</label>
    </ligand>
</feature>
<accession>A0A3D4SWI7</accession>
<sequence>MATDNVGIPGVTLKEHNLLCFASEVDDNVLGQARQLAGLPFIFPHVALMPDAHFGKGSSVGTVFGTEKAVIPAAVGVDIGCGMIGVRTSFTAADLVDHDLVDLRDAIERTIPLSPGRYNGRVLGGTAEAHTRELSELAERTGVDLGHSPKWRQQLGSLGGGNHFIELSLDEEDRVWMFLHSGSRGVGNKIAQKHIRTAQKLMRKFWIELPDRDLAYLPEGTPEFDSYLRDLAWAQRFAWLNREEMMDRFSTLLGEWIGEPVTETERINCHHNYTVKEEHYGKTVWLTRKGAVKADEGVKALIPGSMGTASYVVEGRGFAPGLRSAPHGAGRRFSRTEARKRFTADDLEERMGSIVHRPGVAFVDEIPDAYKDIDVVMADAEPLVKVLHRLRQVMNVKGT</sequence>
<organism evidence="12 13">
    <name type="scientific">Corynebacterium nuruki</name>
    <dbReference type="NCBI Taxonomy" id="1032851"/>
    <lineage>
        <taxon>Bacteria</taxon>
        <taxon>Bacillati</taxon>
        <taxon>Actinomycetota</taxon>
        <taxon>Actinomycetes</taxon>
        <taxon>Mycobacteriales</taxon>
        <taxon>Corynebacteriaceae</taxon>
        <taxon>Corynebacterium</taxon>
    </lineage>
</organism>
<comment type="caution">
    <text evidence="12">The sequence shown here is derived from an EMBL/GenBank/DDBJ whole genome shotgun (WGS) entry which is preliminary data.</text>
</comment>
<feature type="active site" description="GMP-histidine intermediate" evidence="9">
    <location>
        <position position="327"/>
    </location>
</feature>
<feature type="binding site" evidence="10">
    <location>
        <begin position="327"/>
        <end position="330"/>
    </location>
    <ligand>
        <name>GMP</name>
        <dbReference type="ChEBI" id="CHEBI:58115"/>
    </ligand>
</feature>
<dbReference type="Pfam" id="PF01139">
    <property type="entry name" value="RtcB"/>
    <property type="match status" value="1"/>
</dbReference>
<feature type="binding site" evidence="10">
    <location>
        <begin position="271"/>
        <end position="272"/>
    </location>
    <ligand>
        <name>GMP</name>
        <dbReference type="ChEBI" id="CHEBI:58115"/>
    </ligand>
</feature>
<dbReference type="SUPFAM" id="SSF103365">
    <property type="entry name" value="Hypothetical protein PH1602"/>
    <property type="match status" value="1"/>
</dbReference>
<feature type="binding site" evidence="11">
    <location>
        <position position="271"/>
    </location>
    <ligand>
        <name>Mn(2+)</name>
        <dbReference type="ChEBI" id="CHEBI:29035"/>
        <label>2</label>
    </ligand>
</feature>
<evidence type="ECO:0000256" key="8">
    <source>
        <dbReference type="ARBA" id="ARBA00047746"/>
    </source>
</evidence>
<evidence type="ECO:0000256" key="6">
    <source>
        <dbReference type="ARBA" id="ARBA00023134"/>
    </source>
</evidence>
<evidence type="ECO:0000256" key="4">
    <source>
        <dbReference type="ARBA" id="ARBA00022741"/>
    </source>
</evidence>
<dbReference type="InterPro" id="IPR052915">
    <property type="entry name" value="RtcB-like"/>
</dbReference>
<evidence type="ECO:0000256" key="5">
    <source>
        <dbReference type="ARBA" id="ARBA00022800"/>
    </source>
</evidence>
<keyword evidence="3 11" id="KW-0479">Metal-binding</keyword>
<dbReference type="GO" id="GO:0042245">
    <property type="term" value="P:RNA repair"/>
    <property type="evidence" value="ECO:0007669"/>
    <property type="project" value="UniProtKB-KW"/>
</dbReference>
<dbReference type="GO" id="GO:0006281">
    <property type="term" value="P:DNA repair"/>
    <property type="evidence" value="ECO:0007669"/>
    <property type="project" value="TreeGrafter"/>
</dbReference>
<feature type="binding site" evidence="11">
    <location>
        <position position="78"/>
    </location>
    <ligand>
        <name>Mn(2+)</name>
        <dbReference type="ChEBI" id="CHEBI:29035"/>
        <label>1</label>
    </ligand>
</feature>
<dbReference type="Gene3D" id="3.90.1860.10">
    <property type="entry name" value="tRNA-splicing ligase RtcB"/>
    <property type="match status" value="1"/>
</dbReference>
<keyword evidence="7 11" id="KW-0464">Manganese</keyword>
<dbReference type="Proteomes" id="UP000261739">
    <property type="component" value="Unassembled WGS sequence"/>
</dbReference>
<reference evidence="12 13" key="1">
    <citation type="journal article" date="2018" name="Nat. Biotechnol.">
        <title>A standardized bacterial taxonomy based on genome phylogeny substantially revises the tree of life.</title>
        <authorList>
            <person name="Parks D.H."/>
            <person name="Chuvochina M."/>
            <person name="Waite D.W."/>
            <person name="Rinke C."/>
            <person name="Skarshewski A."/>
            <person name="Chaumeil P.A."/>
            <person name="Hugenholtz P."/>
        </authorList>
    </citation>
    <scope>NUCLEOTIDE SEQUENCE [LARGE SCALE GENOMIC DNA]</scope>
    <source>
        <strain evidence="12">UBA11247</strain>
    </source>
</reference>
<evidence type="ECO:0000256" key="7">
    <source>
        <dbReference type="ARBA" id="ARBA00023211"/>
    </source>
</evidence>
<feature type="binding site" evidence="10">
    <location>
        <position position="310"/>
    </location>
    <ligand>
        <name>GMP</name>
        <dbReference type="ChEBI" id="CHEBI:58115"/>
    </ligand>
</feature>